<evidence type="ECO:0000256" key="1">
    <source>
        <dbReference type="SAM" id="MobiDB-lite"/>
    </source>
</evidence>
<dbReference type="Proteomes" id="UP000217780">
    <property type="component" value="Unassembled WGS sequence"/>
</dbReference>
<protein>
    <submittedName>
        <fullName evidence="2">Uncharacterized protein</fullName>
    </submittedName>
</protein>
<feature type="region of interest" description="Disordered" evidence="1">
    <location>
        <begin position="186"/>
        <end position="211"/>
    </location>
</feature>
<proteinExistence type="predicted"/>
<evidence type="ECO:0000313" key="2">
    <source>
        <dbReference type="EMBL" id="PAX16790.1"/>
    </source>
</evidence>
<name>A0A2A2T5D8_9BURK</name>
<reference evidence="2 3" key="1">
    <citation type="submission" date="2017-08" db="EMBL/GenBank/DDBJ databases">
        <title>WGS of Clinical strains of the CDC Group NO-1 linked to zoonotic infections in humans.</title>
        <authorList>
            <person name="Bernier A.-M."/>
            <person name="Bernard K."/>
        </authorList>
    </citation>
    <scope>NUCLEOTIDE SEQUENCE [LARGE SCALE GENOMIC DNA]</scope>
    <source>
        <strain evidence="2 3">NML91-0035</strain>
    </source>
</reference>
<dbReference type="EMBL" id="NTBI01000005">
    <property type="protein sequence ID" value="PAX16790.1"/>
    <property type="molecule type" value="Genomic_DNA"/>
</dbReference>
<dbReference type="AlphaFoldDB" id="A0A2A2T5D8"/>
<dbReference type="GeneID" id="93872879"/>
<accession>A0A2A2T5D8</accession>
<organism evidence="2 3">
    <name type="scientific">Vandammella animalimorsus</name>
    <dbReference type="NCBI Taxonomy" id="2029117"/>
    <lineage>
        <taxon>Bacteria</taxon>
        <taxon>Pseudomonadati</taxon>
        <taxon>Pseudomonadota</taxon>
        <taxon>Betaproteobacteria</taxon>
        <taxon>Burkholderiales</taxon>
        <taxon>Comamonadaceae</taxon>
        <taxon>Vandammella</taxon>
    </lineage>
</organism>
<sequence>MTPTPTSSPATPVGEPLLEQLARQAAHKSPFWLLDQLHQQLQAQQAQGPLQPAWQGWWDLLRFCLGRQSIALWLAHERAALQRIQALAALAGQEMLADILSQALQGQAQPPLTITFSQLGHEDLHFSTQATEQEHFDGQDWAGTDAAIDLHGEAFAHTVAQLLRDELAQLPLPAAITASAHATLTTGGADAHAPQLQTPPHPQRLQGDGPGQPPALHAIIEAHQGLALQALADGASAWLPMQHHSQPAPEPDLLEFYQALWGAPLTSLLAAYASHNGARLFCHGDTVGLQLFAIEQWAQQQARMLQAARQHGWPEQPGALPDWLHSAVCFAQCGMEREYWILPTQGPLAGCVLLSETDALAGHRRFADAASFFQTLLHAPARILGASGNLRYRNGAALLEPRVRDDFAIRLLGGMP</sequence>
<gene>
    <name evidence="2" type="ORF">CLI92_06650</name>
</gene>
<comment type="caution">
    <text evidence="2">The sequence shown here is derived from an EMBL/GenBank/DDBJ whole genome shotgun (WGS) entry which is preliminary data.</text>
</comment>
<evidence type="ECO:0000313" key="3">
    <source>
        <dbReference type="Proteomes" id="UP000217780"/>
    </source>
</evidence>
<dbReference type="RefSeq" id="WP_095543596.1">
    <property type="nucleotide sequence ID" value="NZ_NSJC01000036.1"/>
</dbReference>